<evidence type="ECO:0000313" key="2">
    <source>
        <dbReference type="Proteomes" id="UP000020825"/>
    </source>
</evidence>
<dbReference type="EMBL" id="JAOG01000002">
    <property type="protein sequence ID" value="EUA55384.1"/>
    <property type="molecule type" value="Genomic_DNA"/>
</dbReference>
<accession>X8CH38</accession>
<evidence type="ECO:0000313" key="1">
    <source>
        <dbReference type="EMBL" id="EUA55384.1"/>
    </source>
</evidence>
<dbReference type="PATRIC" id="fig|1299331.3.peg.3449"/>
<name>X8CH38_MYCIT</name>
<gene>
    <name evidence="1" type="ORF">I550_3539</name>
</gene>
<dbReference type="AlphaFoldDB" id="X8CH38"/>
<organism evidence="1 2">
    <name type="scientific">Mycobacterium intracellulare 1956</name>
    <dbReference type="NCBI Taxonomy" id="1299331"/>
    <lineage>
        <taxon>Bacteria</taxon>
        <taxon>Bacillati</taxon>
        <taxon>Actinomycetota</taxon>
        <taxon>Actinomycetes</taxon>
        <taxon>Mycobacteriales</taxon>
        <taxon>Mycobacteriaceae</taxon>
        <taxon>Mycobacterium</taxon>
        <taxon>Mycobacterium avium complex (MAC)</taxon>
    </lineage>
</organism>
<sequence length="201" mass="22556">MAHALARRVAADTVLTDDGTLGCEGNHRRAWKWLADHAGGRGWCVVLEDDAQPISRFRDELDAALAVTPSPVVGLYLPRERPRYAQDRIAQAVVRVGDASWITAPRTWSAVGIAILGDLVPDLVQHLDRDRDRNRPIDEAIANWTVARGRAVAYTWPSLVDHADVQPVVGQRVDRQPRDRPRRAWRVGHRKEWTSEVVAMT</sequence>
<dbReference type="Proteomes" id="UP000020825">
    <property type="component" value="Unassembled WGS sequence"/>
</dbReference>
<comment type="caution">
    <text evidence="1">The sequence shown here is derived from an EMBL/GenBank/DDBJ whole genome shotgun (WGS) entry which is preliminary data.</text>
</comment>
<proteinExistence type="predicted"/>
<protein>
    <submittedName>
        <fullName evidence="1">Putative phage protein</fullName>
    </submittedName>
</protein>
<reference evidence="1 2" key="1">
    <citation type="submission" date="2013-12" db="EMBL/GenBank/DDBJ databases">
        <authorList>
            <person name="Zelazny A."/>
            <person name="Olivier K."/>
            <person name="Holland S."/>
            <person name="Lenaerts A."/>
            <person name="Ordway D."/>
            <person name="DeGroote M.A."/>
            <person name="Parker T."/>
            <person name="Sizemore C."/>
            <person name="Tallon L.J."/>
            <person name="Sadzewicz L.K."/>
            <person name="Sengamalay N."/>
            <person name="Fraser C.M."/>
            <person name="Hine E."/>
            <person name="Shefchek K.A."/>
            <person name="Das S.P."/>
            <person name="Tettelin H."/>
        </authorList>
    </citation>
    <scope>NUCLEOTIDE SEQUENCE [LARGE SCALE GENOMIC DNA]</scope>
    <source>
        <strain evidence="1 2">1956</strain>
    </source>
</reference>